<reference evidence="2" key="1">
    <citation type="submission" date="2021-02" db="EMBL/GenBank/DDBJ databases">
        <authorList>
            <person name="Nowell W R."/>
        </authorList>
    </citation>
    <scope>NUCLEOTIDE SEQUENCE</scope>
</reference>
<dbReference type="InterPro" id="IPR001810">
    <property type="entry name" value="F-box_dom"/>
</dbReference>
<dbReference type="EMBL" id="CAJOAZ010000484">
    <property type="protein sequence ID" value="CAF3659674.1"/>
    <property type="molecule type" value="Genomic_DNA"/>
</dbReference>
<feature type="domain" description="F-box" evidence="1">
    <location>
        <begin position="9"/>
        <end position="57"/>
    </location>
</feature>
<evidence type="ECO:0000313" key="4">
    <source>
        <dbReference type="Proteomes" id="UP000663845"/>
    </source>
</evidence>
<evidence type="ECO:0000313" key="2">
    <source>
        <dbReference type="EMBL" id="CAF1366048.1"/>
    </source>
</evidence>
<dbReference type="InterPro" id="IPR032675">
    <property type="entry name" value="LRR_dom_sf"/>
</dbReference>
<accession>A0A815IK50</accession>
<dbReference type="Proteomes" id="UP000663844">
    <property type="component" value="Unassembled WGS sequence"/>
</dbReference>
<gene>
    <name evidence="2" type="ORF">JYZ213_LOCUS35855</name>
    <name evidence="3" type="ORF">OXD698_LOCUS9515</name>
</gene>
<comment type="caution">
    <text evidence="2">The sequence shown here is derived from an EMBL/GenBank/DDBJ whole genome shotgun (WGS) entry which is preliminary data.</text>
</comment>
<dbReference type="Proteomes" id="UP000663845">
    <property type="component" value="Unassembled WGS sequence"/>
</dbReference>
<evidence type="ECO:0000313" key="3">
    <source>
        <dbReference type="EMBL" id="CAF3659674.1"/>
    </source>
</evidence>
<evidence type="ECO:0000259" key="1">
    <source>
        <dbReference type="PROSITE" id="PS50181"/>
    </source>
</evidence>
<dbReference type="Gene3D" id="3.80.10.10">
    <property type="entry name" value="Ribonuclease Inhibitor"/>
    <property type="match status" value="1"/>
</dbReference>
<dbReference type="AlphaFoldDB" id="A0A815IK50"/>
<name>A0A815IK50_9BILA</name>
<dbReference type="EMBL" id="CAJNOG010000826">
    <property type="protein sequence ID" value="CAF1366048.1"/>
    <property type="molecule type" value="Genomic_DNA"/>
</dbReference>
<organism evidence="2 4">
    <name type="scientific">Adineta steineri</name>
    <dbReference type="NCBI Taxonomy" id="433720"/>
    <lineage>
        <taxon>Eukaryota</taxon>
        <taxon>Metazoa</taxon>
        <taxon>Spiralia</taxon>
        <taxon>Gnathifera</taxon>
        <taxon>Rotifera</taxon>
        <taxon>Eurotatoria</taxon>
        <taxon>Bdelloidea</taxon>
        <taxon>Adinetida</taxon>
        <taxon>Adinetidae</taxon>
        <taxon>Adineta</taxon>
    </lineage>
</organism>
<protein>
    <recommendedName>
        <fullName evidence="1">F-box domain-containing protein</fullName>
    </recommendedName>
</protein>
<sequence>MSDYDIQHRSSLEIFPDELFFELFEYIPIYDLYRTFFGLNQRINCILENLSNLFAEWTTNSDDEIIDKFSSCISRLIVWRGGYLNLKRFHKVRSLKLCLPTIEQCNEIQPSLTLEHLHIDSSGNRNTITDQLSLLLLTNAFPRLRICRIDEIKFDEENFQQIPTLHTLITRTQSPEKLFSLCPMLTYLRLNLKENVTESLEFESHLNLRHLELGIYSTEITLSTIVTILSLLPNLTRFTLDGPCNPPPQNKIDICSLAPLLTRYLTNLRIIHISLPLNDNHLDPKEFENEKELLKKLHPLFNQIIFRSRSYYAPGRLLISSITDNHKSTRM</sequence>
<proteinExistence type="predicted"/>
<dbReference type="PROSITE" id="PS50181">
    <property type="entry name" value="FBOX"/>
    <property type="match status" value="1"/>
</dbReference>